<proteinExistence type="predicted"/>
<keyword evidence="2" id="KW-1185">Reference proteome</keyword>
<organism evidence="1 2">
    <name type="scientific">Aromatoleum toluvorans</name>
    <dbReference type="NCBI Taxonomy" id="92002"/>
    <lineage>
        <taxon>Bacteria</taxon>
        <taxon>Pseudomonadati</taxon>
        <taxon>Pseudomonadota</taxon>
        <taxon>Betaproteobacteria</taxon>
        <taxon>Rhodocyclales</taxon>
        <taxon>Rhodocyclaceae</taxon>
        <taxon>Aromatoleum</taxon>
    </lineage>
</organism>
<evidence type="ECO:0000313" key="1">
    <source>
        <dbReference type="EMBL" id="NMG45542.1"/>
    </source>
</evidence>
<protein>
    <recommendedName>
        <fullName evidence="3">Transcriptional regulator</fullName>
    </recommendedName>
</protein>
<reference evidence="1 2" key="1">
    <citation type="submission" date="2019-12" db="EMBL/GenBank/DDBJ databases">
        <title>Comparative genomics gives insights into the taxonomy of the Azoarcus-Aromatoleum group and reveals separate origins of nif in the plant-associated Azoarcus and non-plant-associated Aromatoleum sub-groups.</title>
        <authorList>
            <person name="Lafos M."/>
            <person name="Maluk M."/>
            <person name="Batista M."/>
            <person name="Junghare M."/>
            <person name="Carmona M."/>
            <person name="Faoro H."/>
            <person name="Cruz L.M."/>
            <person name="Battistoni F."/>
            <person name="De Souza E."/>
            <person name="Pedrosa F."/>
            <person name="Chen W.-M."/>
            <person name="Poole P.S."/>
            <person name="Dixon R.A."/>
            <person name="James E.K."/>
        </authorList>
    </citation>
    <scope>NUCLEOTIDE SEQUENCE [LARGE SCALE GENOMIC DNA]</scope>
    <source>
        <strain evidence="1 2">Td21</strain>
    </source>
</reference>
<dbReference type="RefSeq" id="WP_169257381.1">
    <property type="nucleotide sequence ID" value="NZ_WTVN01000032.1"/>
</dbReference>
<dbReference type="Proteomes" id="UP000623795">
    <property type="component" value="Unassembled WGS sequence"/>
</dbReference>
<gene>
    <name evidence="1" type="ORF">GPA22_17650</name>
</gene>
<evidence type="ECO:0008006" key="3">
    <source>
        <dbReference type="Google" id="ProtNLM"/>
    </source>
</evidence>
<evidence type="ECO:0000313" key="2">
    <source>
        <dbReference type="Proteomes" id="UP000623795"/>
    </source>
</evidence>
<comment type="caution">
    <text evidence="1">The sequence shown here is derived from an EMBL/GenBank/DDBJ whole genome shotgun (WGS) entry which is preliminary data.</text>
</comment>
<sequence>MKNEYVFETLKDNQTRVYIIRDDDWDEYRVELWLNGEHQTAADYHTDDALDASQTAENMLAEATK</sequence>
<name>A0ABX1Q1H0_9RHOO</name>
<dbReference type="EMBL" id="WTVN01000032">
    <property type="protein sequence ID" value="NMG45542.1"/>
    <property type="molecule type" value="Genomic_DNA"/>
</dbReference>
<accession>A0ABX1Q1H0</accession>